<organism evidence="1 2">
    <name type="scientific">Diphasiastrum complanatum</name>
    <name type="common">Issler's clubmoss</name>
    <name type="synonym">Lycopodium complanatum</name>
    <dbReference type="NCBI Taxonomy" id="34168"/>
    <lineage>
        <taxon>Eukaryota</taxon>
        <taxon>Viridiplantae</taxon>
        <taxon>Streptophyta</taxon>
        <taxon>Embryophyta</taxon>
        <taxon>Tracheophyta</taxon>
        <taxon>Lycopodiopsida</taxon>
        <taxon>Lycopodiales</taxon>
        <taxon>Lycopodiaceae</taxon>
        <taxon>Lycopodioideae</taxon>
        <taxon>Diphasiastrum</taxon>
    </lineage>
</organism>
<dbReference type="Proteomes" id="UP001162992">
    <property type="component" value="Chromosome 19"/>
</dbReference>
<evidence type="ECO:0000313" key="2">
    <source>
        <dbReference type="Proteomes" id="UP001162992"/>
    </source>
</evidence>
<reference evidence="2" key="1">
    <citation type="journal article" date="2024" name="Proc. Natl. Acad. Sci. U.S.A.">
        <title>Extraordinary preservation of gene collinearity over three hundred million years revealed in homosporous lycophytes.</title>
        <authorList>
            <person name="Li C."/>
            <person name="Wickell D."/>
            <person name="Kuo L.Y."/>
            <person name="Chen X."/>
            <person name="Nie B."/>
            <person name="Liao X."/>
            <person name="Peng D."/>
            <person name="Ji J."/>
            <person name="Jenkins J."/>
            <person name="Williams M."/>
            <person name="Shu S."/>
            <person name="Plott C."/>
            <person name="Barry K."/>
            <person name="Rajasekar S."/>
            <person name="Grimwood J."/>
            <person name="Han X."/>
            <person name="Sun S."/>
            <person name="Hou Z."/>
            <person name="He W."/>
            <person name="Dai G."/>
            <person name="Sun C."/>
            <person name="Schmutz J."/>
            <person name="Leebens-Mack J.H."/>
            <person name="Li F.W."/>
            <person name="Wang L."/>
        </authorList>
    </citation>
    <scope>NUCLEOTIDE SEQUENCE [LARGE SCALE GENOMIC DNA]</scope>
    <source>
        <strain evidence="2">cv. PW_Plant_1</strain>
    </source>
</reference>
<comment type="caution">
    <text evidence="1">The sequence shown here is derived from an EMBL/GenBank/DDBJ whole genome shotgun (WGS) entry which is preliminary data.</text>
</comment>
<name>A0ACC2AU69_DIPCM</name>
<accession>A0ACC2AU69</accession>
<keyword evidence="2" id="KW-1185">Reference proteome</keyword>
<sequence length="690" mass="77132">MEGEKRSLNSELWHACAGPLVSLPTIGSQVVYFPQGHSEQVTALTKKEADAHIPNYSNLPSQLICQLHNVTLHAEAETDEVYCQMILQPVNAQEKSSYLLPDLGRQNKQCNEYFCKTLTASDTSTHGGFSIPRRAAEKVFPPLDFSQQPPAQELVARDLHDNEWHFRHIYRGQPRRHLLTTGWSVFVSAKRLQAGDSVLFIRDENGQLLLGIRRANRIQPSMPSSLLSSDSMHIGILAAAAHAYNTSSRFAIFYNPRASPSEFVVPISKYNKAVYTMQFSIGMRFRMQFETEDSSSRRYTGTITGIGDLDPVRWPNSYWRSLKVGWDESASGERQKRVSLWEIEPFTTPFLFCSPALTLRTKRPRTPGAEQAMINAIVARCIDAKGDMEDLTSSVRKSSIWLGGQNMGRIQSMGISSMNPDEWAQMRRPDSVRAAAKPDHHFAVMSAGLQGNCNPEASQQVLFHQNQQRLLSQNVQAGTKLLQQTLPPVIVEQPQHNQQQLHIQEQRKCNSQQHTQPLHHKSLQLEQRIIDARRSFLQCSSNNAQSILEKPVDLSPLRAINSFEAVSPSSTLVKPQGLLSRQHANTLPFIDTTRPLGVPHSNPGLIKDGSGLVPGLAADHLQSAAWFSMETEPIRMHDHLNSNATTAQIEMSANGLPFCVTDSEHVVQTGLFGIISHPSPFQSTRTYSWS</sequence>
<proteinExistence type="predicted"/>
<protein>
    <submittedName>
        <fullName evidence="1">Uncharacterized protein</fullName>
    </submittedName>
</protein>
<evidence type="ECO:0000313" key="1">
    <source>
        <dbReference type="EMBL" id="KAJ7520994.1"/>
    </source>
</evidence>
<dbReference type="EMBL" id="CM055110">
    <property type="protein sequence ID" value="KAJ7520994.1"/>
    <property type="molecule type" value="Genomic_DNA"/>
</dbReference>
<gene>
    <name evidence="1" type="ORF">O6H91_19G033300</name>
</gene>